<proteinExistence type="predicted"/>
<dbReference type="InterPro" id="IPR005821">
    <property type="entry name" value="Ion_trans_dom"/>
</dbReference>
<dbReference type="Gene3D" id="1.20.120.350">
    <property type="entry name" value="Voltage-gated potassium channels. Chain C"/>
    <property type="match status" value="1"/>
</dbReference>
<evidence type="ECO:0000259" key="13">
    <source>
        <dbReference type="Pfam" id="PF00520"/>
    </source>
</evidence>
<evidence type="ECO:0000256" key="5">
    <source>
        <dbReference type="ARBA" id="ARBA00022826"/>
    </source>
</evidence>
<feature type="transmembrane region" description="Helical" evidence="12">
    <location>
        <begin position="180"/>
        <end position="204"/>
    </location>
</feature>
<dbReference type="AlphaFoldDB" id="C7XTN0"/>
<dbReference type="eggNOG" id="COG0569">
    <property type="taxonomic scope" value="Bacteria"/>
</dbReference>
<organism evidence="14 15">
    <name type="scientific">Limosilactobacillus coleohominis 101-4-CHN</name>
    <dbReference type="NCBI Taxonomy" id="575594"/>
    <lineage>
        <taxon>Bacteria</taxon>
        <taxon>Bacillati</taxon>
        <taxon>Bacillota</taxon>
        <taxon>Bacilli</taxon>
        <taxon>Lactobacillales</taxon>
        <taxon>Lactobacillaceae</taxon>
        <taxon>Limosilactobacillus</taxon>
    </lineage>
</organism>
<dbReference type="RefSeq" id="WP_006916406.1">
    <property type="nucleotide sequence ID" value="NZ_GG698802.1"/>
</dbReference>
<keyword evidence="4 12" id="KW-0812">Transmembrane</keyword>
<sequence>MKRFNKKMAFSLCYAWVMVILALISICLIILDYAKMITLTDQPYSLIDNVVWVIFVSDYCIRLLFADNKRAFLKANIFDLLSIIPVSGLFTVFRISRITRLLRLLRIIRLVGMAGRLKHFLKVNGLIYYLYVSCALLIISACLYSFAEHTNLENALWWSITTATTVGYGDMTPKTGLGRIAAIVLMLVGIGFVGMLTSSITNFFTNQDQINLKKEIRSLHEENTQIMKKLTELQSMMKDDD</sequence>
<evidence type="ECO:0000256" key="3">
    <source>
        <dbReference type="ARBA" id="ARBA00022538"/>
    </source>
</evidence>
<keyword evidence="5" id="KW-0631">Potassium channel</keyword>
<gene>
    <name evidence="14" type="ORF">HMPREF0501_00608</name>
</gene>
<keyword evidence="10 12" id="KW-0472">Membrane</keyword>
<dbReference type="STRING" id="575594.HMPREF0501_00608"/>
<keyword evidence="3" id="KW-0633">Potassium transport</keyword>
<keyword evidence="2" id="KW-0813">Transport</keyword>
<accession>C7XTN0</accession>
<dbReference type="EMBL" id="GG698802">
    <property type="protein sequence ID" value="EEU31203.1"/>
    <property type="molecule type" value="Genomic_DNA"/>
</dbReference>
<keyword evidence="6" id="KW-0851">Voltage-gated channel</keyword>
<reference evidence="14 15" key="1">
    <citation type="submission" date="2009-06" db="EMBL/GenBank/DDBJ databases">
        <title>The Genome Sequence of Lactobacillus coleohominis strain 101-4-CHN.</title>
        <authorList>
            <consortium name="The Broad Institute Genome Sequencing Platform"/>
            <person name="Ward D."/>
            <person name="Young S.K."/>
            <person name="Zeng Q."/>
            <person name="Koehrsen M."/>
            <person name="Alvarado L."/>
            <person name="Berlin A."/>
            <person name="Borenstein D."/>
            <person name="Chen Z."/>
            <person name="Engels R."/>
            <person name="Freedman E."/>
            <person name="Gellesch M."/>
            <person name="Goldberg J."/>
            <person name="Griggs A."/>
            <person name="Gujja S."/>
            <person name="Heiman D."/>
            <person name="Hepburn T."/>
            <person name="Howarth C."/>
            <person name="Jen D."/>
            <person name="Larson L."/>
            <person name="Lewis B."/>
            <person name="Mehta T."/>
            <person name="Park D."/>
            <person name="Pearson M."/>
            <person name="Roberts A."/>
            <person name="Saif S."/>
            <person name="Shea T."/>
            <person name="Shenoy N."/>
            <person name="Sisk P."/>
            <person name="Stolte C."/>
            <person name="Sykes S."/>
            <person name="Walk T."/>
            <person name="White J."/>
            <person name="Yandava C."/>
            <person name="Liu Y."/>
            <person name="Xu Q."/>
            <person name="Lander E."/>
            <person name="Nusbaum C."/>
            <person name="Galagan J."/>
            <person name="Birren B."/>
        </authorList>
    </citation>
    <scope>NUCLEOTIDE SEQUENCE [LARGE SCALE GENOMIC DNA]</scope>
    <source>
        <strain evidence="14 15">101-4-CHN</strain>
    </source>
</reference>
<evidence type="ECO:0000256" key="6">
    <source>
        <dbReference type="ARBA" id="ARBA00022882"/>
    </source>
</evidence>
<protein>
    <submittedName>
        <fullName evidence="14">Ion channel</fullName>
    </submittedName>
</protein>
<evidence type="ECO:0000256" key="12">
    <source>
        <dbReference type="SAM" id="Phobius"/>
    </source>
</evidence>
<dbReference type="Gene3D" id="1.10.287.70">
    <property type="match status" value="1"/>
</dbReference>
<dbReference type="PRINTS" id="PR00169">
    <property type="entry name" value="KCHANNEL"/>
</dbReference>
<dbReference type="HOGENOM" id="CLU_011722_6_2_9"/>
<evidence type="ECO:0000313" key="15">
    <source>
        <dbReference type="Proteomes" id="UP000003987"/>
    </source>
</evidence>
<name>C7XTN0_9LACO</name>
<dbReference type="GO" id="GO:0001508">
    <property type="term" value="P:action potential"/>
    <property type="evidence" value="ECO:0007669"/>
    <property type="project" value="TreeGrafter"/>
</dbReference>
<evidence type="ECO:0000256" key="10">
    <source>
        <dbReference type="ARBA" id="ARBA00023136"/>
    </source>
</evidence>
<dbReference type="InterPro" id="IPR027359">
    <property type="entry name" value="Volt_channel_dom_sf"/>
</dbReference>
<dbReference type="PANTHER" id="PTHR11537:SF254">
    <property type="entry name" value="POTASSIUM VOLTAGE-GATED CHANNEL PROTEIN SHAB"/>
    <property type="match status" value="1"/>
</dbReference>
<comment type="subcellular location">
    <subcellularLocation>
        <location evidence="1">Membrane</location>
        <topology evidence="1">Multi-pass membrane protein</topology>
    </subcellularLocation>
</comment>
<evidence type="ECO:0000256" key="4">
    <source>
        <dbReference type="ARBA" id="ARBA00022692"/>
    </source>
</evidence>
<dbReference type="SUPFAM" id="SSF81324">
    <property type="entry name" value="Voltage-gated potassium channels"/>
    <property type="match status" value="1"/>
</dbReference>
<keyword evidence="8 12" id="KW-1133">Transmembrane helix</keyword>
<dbReference type="Pfam" id="PF00520">
    <property type="entry name" value="Ion_trans"/>
    <property type="match status" value="1"/>
</dbReference>
<keyword evidence="7" id="KW-0630">Potassium</keyword>
<evidence type="ECO:0000256" key="11">
    <source>
        <dbReference type="ARBA" id="ARBA00023303"/>
    </source>
</evidence>
<keyword evidence="11" id="KW-0407">Ion channel</keyword>
<evidence type="ECO:0000256" key="8">
    <source>
        <dbReference type="ARBA" id="ARBA00022989"/>
    </source>
</evidence>
<dbReference type="GO" id="GO:0005249">
    <property type="term" value="F:voltage-gated potassium channel activity"/>
    <property type="evidence" value="ECO:0007669"/>
    <property type="project" value="InterPro"/>
</dbReference>
<evidence type="ECO:0000256" key="1">
    <source>
        <dbReference type="ARBA" id="ARBA00004141"/>
    </source>
</evidence>
<evidence type="ECO:0000256" key="2">
    <source>
        <dbReference type="ARBA" id="ARBA00022448"/>
    </source>
</evidence>
<feature type="transmembrane region" description="Helical" evidence="12">
    <location>
        <begin position="126"/>
        <end position="147"/>
    </location>
</feature>
<feature type="transmembrane region" description="Helical" evidence="12">
    <location>
        <begin position="12"/>
        <end position="34"/>
    </location>
</feature>
<evidence type="ECO:0000313" key="14">
    <source>
        <dbReference type="EMBL" id="EEU31203.1"/>
    </source>
</evidence>
<keyword evidence="9" id="KW-0406">Ion transport</keyword>
<feature type="domain" description="Ion transport" evidence="13">
    <location>
        <begin position="13"/>
        <end position="208"/>
    </location>
</feature>
<dbReference type="Proteomes" id="UP000003987">
    <property type="component" value="Unassembled WGS sequence"/>
</dbReference>
<dbReference type="InterPro" id="IPR028325">
    <property type="entry name" value="VG_K_chnl"/>
</dbReference>
<feature type="transmembrane region" description="Helical" evidence="12">
    <location>
        <begin position="46"/>
        <end position="65"/>
    </location>
</feature>
<dbReference type="PANTHER" id="PTHR11537">
    <property type="entry name" value="VOLTAGE-GATED POTASSIUM CHANNEL"/>
    <property type="match status" value="1"/>
</dbReference>
<dbReference type="GO" id="GO:0008076">
    <property type="term" value="C:voltage-gated potassium channel complex"/>
    <property type="evidence" value="ECO:0007669"/>
    <property type="project" value="InterPro"/>
</dbReference>
<evidence type="ECO:0000256" key="9">
    <source>
        <dbReference type="ARBA" id="ARBA00023065"/>
    </source>
</evidence>
<evidence type="ECO:0000256" key="7">
    <source>
        <dbReference type="ARBA" id="ARBA00022958"/>
    </source>
</evidence>
<keyword evidence="15" id="KW-1185">Reference proteome</keyword>